<evidence type="ECO:0000313" key="4">
    <source>
        <dbReference type="EMBL" id="ODV77581.1"/>
    </source>
</evidence>
<dbReference type="Pfam" id="PF03134">
    <property type="entry name" value="TB2_DP1_HVA22"/>
    <property type="match status" value="1"/>
</dbReference>
<sequence length="255" mass="28398">MVVLSLLTNLVSTVYPVIASYKAFDEYSKVANEIASSQFKIGGVTVPLNLVFKQAATEPGTEDRALQTSLITIQKWFIYWVVLATVQSAETFLFLRHLIPLYSLIKLSFSIWLLSPMVTFGSATPDTTKAFDNTEDWTKFSQNGCGLVYFSFIKPWIETKLVKFDVFPQKLFTDAKKLAGLGFSNTLIEQAVKSSQQGPETGLGVSESGILDSSYVMVKDFTSKIGYAGEKPGEEEEVEGDGLKQRPQKKKGWLW</sequence>
<dbReference type="PANTHER" id="PTHR12300">
    <property type="entry name" value="HVA22-LIKE PROTEINS"/>
    <property type="match status" value="1"/>
</dbReference>
<reference evidence="5" key="1">
    <citation type="submission" date="2016-05" db="EMBL/GenBank/DDBJ databases">
        <title>Comparative genomics of biotechnologically important yeasts.</title>
        <authorList>
            <consortium name="DOE Joint Genome Institute"/>
            <person name="Riley R."/>
            <person name="Haridas S."/>
            <person name="Wolfe K.H."/>
            <person name="Lopes M.R."/>
            <person name="Hittinger C.T."/>
            <person name="Goker M."/>
            <person name="Salamov A."/>
            <person name="Wisecaver J."/>
            <person name="Long T.M."/>
            <person name="Aerts A.L."/>
            <person name="Barry K."/>
            <person name="Choi C."/>
            <person name="Clum A."/>
            <person name="Coughlan A.Y."/>
            <person name="Deshpande S."/>
            <person name="Douglass A.P."/>
            <person name="Hanson S.J."/>
            <person name="Klenk H.-P."/>
            <person name="Labutti K."/>
            <person name="Lapidus A."/>
            <person name="Lindquist E."/>
            <person name="Lipzen A."/>
            <person name="Meier-Kolthoff J.P."/>
            <person name="Ohm R.A."/>
            <person name="Otillar R.P."/>
            <person name="Pangilinan J."/>
            <person name="Peng Y."/>
            <person name="Rokas A."/>
            <person name="Rosa C.A."/>
            <person name="Scheuner C."/>
            <person name="Sibirny A.A."/>
            <person name="Slot J.C."/>
            <person name="Stielow J.B."/>
            <person name="Sun H."/>
            <person name="Kurtzman C.P."/>
            <person name="Blackwell M."/>
            <person name="Grigoriev I.V."/>
            <person name="Jeffries T.W."/>
        </authorList>
    </citation>
    <scope>NUCLEOTIDE SEQUENCE [LARGE SCALE GENOMIC DNA]</scope>
    <source>
        <strain evidence="5">NRRL Y-17324</strain>
    </source>
</reference>
<protein>
    <recommendedName>
        <fullName evidence="1">Protein YOP1</fullName>
    </recommendedName>
</protein>
<comment type="subcellular location">
    <subcellularLocation>
        <location evidence="1">Membrane</location>
        <topology evidence="1">Multi-pass membrane protein</topology>
    </subcellularLocation>
</comment>
<dbReference type="OrthoDB" id="434647at2759"/>
<evidence type="ECO:0000256" key="2">
    <source>
        <dbReference type="SAM" id="MobiDB-lite"/>
    </source>
</evidence>
<dbReference type="Proteomes" id="UP000094285">
    <property type="component" value="Unassembled WGS sequence"/>
</dbReference>
<organism evidence="4 5">
    <name type="scientific">Suhomyces tanzawaensis NRRL Y-17324</name>
    <dbReference type="NCBI Taxonomy" id="984487"/>
    <lineage>
        <taxon>Eukaryota</taxon>
        <taxon>Fungi</taxon>
        <taxon>Dikarya</taxon>
        <taxon>Ascomycota</taxon>
        <taxon>Saccharomycotina</taxon>
        <taxon>Pichiomycetes</taxon>
        <taxon>Debaryomycetaceae</taxon>
        <taxon>Suhomyces</taxon>
    </lineage>
</organism>
<dbReference type="PANTHER" id="PTHR12300:SF177">
    <property type="entry name" value="PROTEIN YOP1"/>
    <property type="match status" value="1"/>
</dbReference>
<evidence type="ECO:0000313" key="5">
    <source>
        <dbReference type="Proteomes" id="UP000094285"/>
    </source>
</evidence>
<keyword evidence="5" id="KW-1185">Reference proteome</keyword>
<gene>
    <name evidence="4" type="ORF">CANTADRAFT_23694</name>
</gene>
<feature type="signal peptide" evidence="3">
    <location>
        <begin position="1"/>
        <end position="19"/>
    </location>
</feature>
<dbReference type="GeneID" id="30981127"/>
<dbReference type="InterPro" id="IPR004345">
    <property type="entry name" value="TB2_DP1_HVA22"/>
</dbReference>
<dbReference type="AlphaFoldDB" id="A0A1E4SDI4"/>
<feature type="region of interest" description="Disordered" evidence="2">
    <location>
        <begin position="227"/>
        <end position="255"/>
    </location>
</feature>
<evidence type="ECO:0000256" key="3">
    <source>
        <dbReference type="SAM" id="SignalP"/>
    </source>
</evidence>
<feature type="compositionally biased region" description="Basic residues" evidence="2">
    <location>
        <begin position="246"/>
        <end position="255"/>
    </location>
</feature>
<dbReference type="EMBL" id="KV453915">
    <property type="protein sequence ID" value="ODV77581.1"/>
    <property type="molecule type" value="Genomic_DNA"/>
</dbReference>
<dbReference type="RefSeq" id="XP_020062703.1">
    <property type="nucleotide sequence ID" value="XM_020206990.1"/>
</dbReference>
<evidence type="ECO:0000256" key="1">
    <source>
        <dbReference type="RuleBase" id="RU362006"/>
    </source>
</evidence>
<comment type="similarity">
    <text evidence="1">Belongs to the DP1 family.</text>
</comment>
<accession>A0A1E4SDI4</accession>
<feature type="chain" id="PRO_5009162730" description="Protein YOP1" evidence="3">
    <location>
        <begin position="20"/>
        <end position="255"/>
    </location>
</feature>
<proteinExistence type="inferred from homology"/>
<dbReference type="STRING" id="984487.A0A1E4SDI4"/>
<keyword evidence="3" id="KW-0732">Signal</keyword>
<dbReference type="GO" id="GO:0016020">
    <property type="term" value="C:membrane"/>
    <property type="evidence" value="ECO:0007669"/>
    <property type="project" value="UniProtKB-SubCell"/>
</dbReference>
<name>A0A1E4SDI4_9ASCO</name>